<sequence>MERRTFLASAGIVLTTATAGCTSQATSSGSPDTDSETTAATAEGAQTVTEQMPEETLIEAGDTAERTLGSESLEERGLRKPHHVAFGNPTEAAHQGTITVSKANETVFEESVELEANASIVVSLTDLDTYTTCVTIPELDATEEVTVEPGQFTCNVARTTVSIQEDNTLDSMSVSTRMACPGVVTETALTDELASYTLGHDPIPADTGEFSHTLMLRNPSDKTWTTRILVENDSTTQFDGVYTVEPRGTVLLTFSEKGTYTLSMAVLGTETTVTEQVTPKNFDCNESSTRAEIDGEGELTANTVSTLMACDSETHSTNKSSE</sequence>
<organism evidence="2 3">
    <name type="scientific">Haloarcula rubripromontorii</name>
    <dbReference type="NCBI Taxonomy" id="1705562"/>
    <lineage>
        <taxon>Archaea</taxon>
        <taxon>Methanobacteriati</taxon>
        <taxon>Methanobacteriota</taxon>
        <taxon>Stenosarchaea group</taxon>
        <taxon>Halobacteria</taxon>
        <taxon>Halobacteriales</taxon>
        <taxon>Haloarculaceae</taxon>
        <taxon>Haloarcula</taxon>
    </lineage>
</organism>
<feature type="compositionally biased region" description="Polar residues" evidence="1">
    <location>
        <begin position="22"/>
        <end position="32"/>
    </location>
</feature>
<keyword evidence="3" id="KW-1185">Reference proteome</keyword>
<accession>A0A0N1IUN8</accession>
<dbReference type="OrthoDB" id="169107at2157"/>
<evidence type="ECO:0000256" key="1">
    <source>
        <dbReference type="SAM" id="MobiDB-lite"/>
    </source>
</evidence>
<name>A0A0N1IUN8_9EURY</name>
<feature type="region of interest" description="Disordered" evidence="1">
    <location>
        <begin position="22"/>
        <end position="54"/>
    </location>
</feature>
<dbReference type="AlphaFoldDB" id="A0A0N1IUN8"/>
<dbReference type="PATRIC" id="fig|1705562.3.peg.2426"/>
<dbReference type="EMBL" id="LIUF01000002">
    <property type="protein sequence ID" value="KOX93633.1"/>
    <property type="molecule type" value="Genomic_DNA"/>
</dbReference>
<feature type="compositionally biased region" description="Low complexity" evidence="1">
    <location>
        <begin position="36"/>
        <end position="50"/>
    </location>
</feature>
<protein>
    <submittedName>
        <fullName evidence="2">Uncharacterized protein</fullName>
    </submittedName>
</protein>
<evidence type="ECO:0000313" key="3">
    <source>
        <dbReference type="Proteomes" id="UP000037729"/>
    </source>
</evidence>
<dbReference type="PROSITE" id="PS51257">
    <property type="entry name" value="PROKAR_LIPOPROTEIN"/>
    <property type="match status" value="1"/>
</dbReference>
<comment type="caution">
    <text evidence="2">The sequence shown here is derived from an EMBL/GenBank/DDBJ whole genome shotgun (WGS) entry which is preliminary data.</text>
</comment>
<evidence type="ECO:0000313" key="2">
    <source>
        <dbReference type="EMBL" id="KOX93633.1"/>
    </source>
</evidence>
<gene>
    <name evidence="2" type="ORF">AMS69_06820</name>
</gene>
<reference evidence="2 3" key="1">
    <citation type="submission" date="2015-08" db="EMBL/GenBank/DDBJ databases">
        <title>Genomes of Isolates from Cabo Rojo, PR.</title>
        <authorList>
            <person name="Sanchez-Nieves R.L."/>
            <person name="Montalvo-Rodriguez R."/>
        </authorList>
    </citation>
    <scope>NUCLEOTIDE SEQUENCE [LARGE SCALE GENOMIC DNA]</scope>
    <source>
        <strain evidence="2 3">SL3</strain>
    </source>
</reference>
<proteinExistence type="predicted"/>
<dbReference type="Proteomes" id="UP000037729">
    <property type="component" value="Unassembled WGS sequence"/>
</dbReference>